<evidence type="ECO:0000256" key="1">
    <source>
        <dbReference type="ARBA" id="ARBA00004496"/>
    </source>
</evidence>
<evidence type="ECO:0000256" key="2">
    <source>
        <dbReference type="ARBA" id="ARBA00022490"/>
    </source>
</evidence>
<dbReference type="PROSITE" id="PS00061">
    <property type="entry name" value="ADH_SHORT"/>
    <property type="match status" value="1"/>
</dbReference>
<evidence type="ECO:0008006" key="7">
    <source>
        <dbReference type="Google" id="ProtNLM"/>
    </source>
</evidence>
<proteinExistence type="predicted"/>
<dbReference type="RefSeq" id="WP_065611842.1">
    <property type="nucleotide sequence ID" value="NZ_CAWMPN010000024.1"/>
</dbReference>
<organism evidence="5 6">
    <name type="scientific">Aliivibrio logei</name>
    <name type="common">Vibrio logei</name>
    <dbReference type="NCBI Taxonomy" id="688"/>
    <lineage>
        <taxon>Bacteria</taxon>
        <taxon>Pseudomonadati</taxon>
        <taxon>Pseudomonadota</taxon>
        <taxon>Gammaproteobacteria</taxon>
        <taxon>Vibrionales</taxon>
        <taxon>Vibrionaceae</taxon>
        <taxon>Aliivibrio</taxon>
    </lineage>
</organism>
<protein>
    <recommendedName>
        <fullName evidence="7">Short-chain dehydrogenase</fullName>
    </recommendedName>
</protein>
<dbReference type="Pfam" id="PF00106">
    <property type="entry name" value="adh_short"/>
    <property type="match status" value="1"/>
</dbReference>
<dbReference type="InterPro" id="IPR020904">
    <property type="entry name" value="Sc_DH/Rdtase_CS"/>
</dbReference>
<comment type="caution">
    <text evidence="5">The sequence shown here is derived from an EMBL/GenBank/DDBJ whole genome shotgun (WGS) entry which is preliminary data.</text>
</comment>
<dbReference type="Proteomes" id="UP000093523">
    <property type="component" value="Unassembled WGS sequence"/>
</dbReference>
<dbReference type="Gene3D" id="3.40.50.720">
    <property type="entry name" value="NAD(P)-binding Rossmann-like Domain"/>
    <property type="match status" value="1"/>
</dbReference>
<sequence>MSSVIITGCTSGVGLAFHDLVTRSSSPIFQYIFIGRELGRLNQQVKQTYYELDLSKSGHIDWTSVYGKKPPKKITFISNAGTIDPIGRITVNNADILRKAVNVNLISPIEMISSLILWAESNSVSIRVINISSGAANNPIAGWGSYCMSKAGIKMFFDVISKENDFVEVEHFDPGVIDTAMQEKIRGSERDAMPSVDNFKKIQQEGQLKKPEDVAAKLMFMCGRDL</sequence>
<dbReference type="GO" id="GO:0004757">
    <property type="term" value="F:sepiapterin reductase (NADP+) activity"/>
    <property type="evidence" value="ECO:0007669"/>
    <property type="project" value="TreeGrafter"/>
</dbReference>
<keyword evidence="3" id="KW-0521">NADP</keyword>
<dbReference type="InterPro" id="IPR051721">
    <property type="entry name" value="Biopterin_syn/organic_redct"/>
</dbReference>
<keyword evidence="2" id="KW-0963">Cytoplasm</keyword>
<dbReference type="OrthoDB" id="9794387at2"/>
<dbReference type="InterPro" id="IPR002347">
    <property type="entry name" value="SDR_fam"/>
</dbReference>
<dbReference type="STRING" id="688.A6E04_01735"/>
<evidence type="ECO:0000313" key="5">
    <source>
        <dbReference type="EMBL" id="OCH18568.1"/>
    </source>
</evidence>
<dbReference type="AlphaFoldDB" id="A0A1B9NVI0"/>
<dbReference type="PANTHER" id="PTHR44085:SF2">
    <property type="entry name" value="SEPIAPTERIN REDUCTASE"/>
    <property type="match status" value="1"/>
</dbReference>
<dbReference type="PRINTS" id="PR00081">
    <property type="entry name" value="GDHRDH"/>
</dbReference>
<accession>A0A1B9NVI0</accession>
<dbReference type="GO" id="GO:0005737">
    <property type="term" value="C:cytoplasm"/>
    <property type="evidence" value="ECO:0007669"/>
    <property type="project" value="UniProtKB-SubCell"/>
</dbReference>
<gene>
    <name evidence="5" type="ORF">A6E04_01735</name>
</gene>
<evidence type="ECO:0000256" key="4">
    <source>
        <dbReference type="ARBA" id="ARBA00023002"/>
    </source>
</evidence>
<keyword evidence="4" id="KW-0560">Oxidoreductase</keyword>
<reference evidence="5 6" key="1">
    <citation type="submission" date="2016-06" db="EMBL/GenBank/DDBJ databases">
        <authorList>
            <person name="Kjaerup R.B."/>
            <person name="Dalgaard T.S."/>
            <person name="Juul-Madsen H.R."/>
        </authorList>
    </citation>
    <scope>NUCLEOTIDE SEQUENCE [LARGE SCALE GENOMIC DNA]</scope>
    <source>
        <strain evidence="5 6">1S159</strain>
    </source>
</reference>
<evidence type="ECO:0000313" key="6">
    <source>
        <dbReference type="Proteomes" id="UP000093523"/>
    </source>
</evidence>
<dbReference type="InterPro" id="IPR036291">
    <property type="entry name" value="NAD(P)-bd_dom_sf"/>
</dbReference>
<name>A0A1B9NVI0_ALILO</name>
<dbReference type="EMBL" id="MAJU01000024">
    <property type="protein sequence ID" value="OCH18568.1"/>
    <property type="molecule type" value="Genomic_DNA"/>
</dbReference>
<dbReference type="SUPFAM" id="SSF51735">
    <property type="entry name" value="NAD(P)-binding Rossmann-fold domains"/>
    <property type="match status" value="1"/>
</dbReference>
<dbReference type="PANTHER" id="PTHR44085">
    <property type="entry name" value="SEPIAPTERIN REDUCTASE"/>
    <property type="match status" value="1"/>
</dbReference>
<evidence type="ECO:0000256" key="3">
    <source>
        <dbReference type="ARBA" id="ARBA00022857"/>
    </source>
</evidence>
<dbReference type="GO" id="GO:0006729">
    <property type="term" value="P:tetrahydrobiopterin biosynthetic process"/>
    <property type="evidence" value="ECO:0007669"/>
    <property type="project" value="TreeGrafter"/>
</dbReference>
<comment type="subcellular location">
    <subcellularLocation>
        <location evidence="1">Cytoplasm</location>
    </subcellularLocation>
</comment>